<dbReference type="Gene3D" id="3.40.190.10">
    <property type="entry name" value="Periplasmic binding protein-like II"/>
    <property type="match status" value="2"/>
</dbReference>
<dbReference type="Pfam" id="PF03466">
    <property type="entry name" value="LysR_substrate"/>
    <property type="match status" value="1"/>
</dbReference>
<comment type="similarity">
    <text evidence="1">Belongs to the LysR transcriptional regulatory family.</text>
</comment>
<dbReference type="GO" id="GO:0032993">
    <property type="term" value="C:protein-DNA complex"/>
    <property type="evidence" value="ECO:0007669"/>
    <property type="project" value="TreeGrafter"/>
</dbReference>
<dbReference type="InterPro" id="IPR005119">
    <property type="entry name" value="LysR_subst-bd"/>
</dbReference>
<dbReference type="Proteomes" id="UP000185639">
    <property type="component" value="Unassembled WGS sequence"/>
</dbReference>
<dbReference type="InterPro" id="IPR036390">
    <property type="entry name" value="WH_DNA-bd_sf"/>
</dbReference>
<evidence type="ECO:0000259" key="6">
    <source>
        <dbReference type="PROSITE" id="PS50931"/>
    </source>
</evidence>
<sequence length="299" mass="33441">MTLTELRYIVTVAQERHFGRAAEKCYVSQPTLSVAIKKLESELEVAIFERSKNSVTVTPLGERIVAQAQRVLEESRAIKDIASSGKNQLSTPLRLGAIFTIGPYLFPHLVPQIHSAAPGMPLYLEENYTGVLRKQLREGELDAIVIALPFTEPDVVTRPLYEEKFVVVMPKEHELTKQKDIDPEQLIDLDLLMLGEGHCFRDQVFEHCPALHRKQHSRVGSVLEGSSLETLKHMVATGLGVTVLPESALGNMDDNLLATRPFREPAPFRTVALAWRASFPRGNAIDLLIENAQLCWSKK</sequence>
<dbReference type="GO" id="GO:0003677">
    <property type="term" value="F:DNA binding"/>
    <property type="evidence" value="ECO:0007669"/>
    <property type="project" value="UniProtKB-KW"/>
</dbReference>
<dbReference type="PANTHER" id="PTHR30346:SF26">
    <property type="entry name" value="HYDROGEN PEROXIDE-INDUCIBLE GENES ACTIVATOR"/>
    <property type="match status" value="1"/>
</dbReference>
<dbReference type="InterPro" id="IPR000847">
    <property type="entry name" value="LysR_HTH_N"/>
</dbReference>
<dbReference type="GO" id="GO:0003700">
    <property type="term" value="F:DNA-binding transcription factor activity"/>
    <property type="evidence" value="ECO:0007669"/>
    <property type="project" value="InterPro"/>
</dbReference>
<dbReference type="PROSITE" id="PS50931">
    <property type="entry name" value="HTH_LYSR"/>
    <property type="match status" value="1"/>
</dbReference>
<dbReference type="InterPro" id="IPR036388">
    <property type="entry name" value="WH-like_DNA-bd_sf"/>
</dbReference>
<keyword evidence="5" id="KW-0804">Transcription</keyword>
<keyword evidence="8" id="KW-1185">Reference proteome</keyword>
<dbReference type="OrthoDB" id="9775392at2"/>
<dbReference type="PANTHER" id="PTHR30346">
    <property type="entry name" value="TRANSCRIPTIONAL DUAL REGULATOR HCAR-RELATED"/>
    <property type="match status" value="1"/>
</dbReference>
<feature type="domain" description="HTH lysR-type" evidence="6">
    <location>
        <begin position="1"/>
        <end position="58"/>
    </location>
</feature>
<evidence type="ECO:0000256" key="5">
    <source>
        <dbReference type="ARBA" id="ARBA00023163"/>
    </source>
</evidence>
<keyword evidence="2" id="KW-0805">Transcription regulation</keyword>
<dbReference type="SUPFAM" id="SSF46785">
    <property type="entry name" value="Winged helix' DNA-binding domain"/>
    <property type="match status" value="1"/>
</dbReference>
<evidence type="ECO:0000256" key="4">
    <source>
        <dbReference type="ARBA" id="ARBA00023159"/>
    </source>
</evidence>
<organism evidence="7 8">
    <name type="scientific">Thalassolituus maritimus</name>
    <dbReference type="NCBI Taxonomy" id="484498"/>
    <lineage>
        <taxon>Bacteria</taxon>
        <taxon>Pseudomonadati</taxon>
        <taxon>Pseudomonadota</taxon>
        <taxon>Gammaproteobacteria</taxon>
        <taxon>Oceanospirillales</taxon>
        <taxon>Oceanospirillaceae</taxon>
        <taxon>Thalassolituus</taxon>
    </lineage>
</organism>
<dbReference type="PRINTS" id="PR00039">
    <property type="entry name" value="HTHLYSR"/>
</dbReference>
<dbReference type="EMBL" id="FTOH01000002">
    <property type="protein sequence ID" value="SIS48765.1"/>
    <property type="molecule type" value="Genomic_DNA"/>
</dbReference>
<evidence type="ECO:0000256" key="3">
    <source>
        <dbReference type="ARBA" id="ARBA00023125"/>
    </source>
</evidence>
<dbReference type="AlphaFoldDB" id="A0A1N7JHF2"/>
<keyword evidence="4" id="KW-0010">Activator</keyword>
<dbReference type="SUPFAM" id="SSF53850">
    <property type="entry name" value="Periplasmic binding protein-like II"/>
    <property type="match status" value="1"/>
</dbReference>
<name>A0A1N7JHF2_9GAMM</name>
<evidence type="ECO:0000256" key="2">
    <source>
        <dbReference type="ARBA" id="ARBA00023015"/>
    </source>
</evidence>
<dbReference type="Pfam" id="PF00126">
    <property type="entry name" value="HTH_1"/>
    <property type="match status" value="1"/>
</dbReference>
<evidence type="ECO:0000313" key="8">
    <source>
        <dbReference type="Proteomes" id="UP000185639"/>
    </source>
</evidence>
<dbReference type="STRING" id="484498.SAMN05421686_1022"/>
<dbReference type="RefSeq" id="WP_076514193.1">
    <property type="nucleotide sequence ID" value="NZ_FTOH01000002.1"/>
</dbReference>
<evidence type="ECO:0000313" key="7">
    <source>
        <dbReference type="EMBL" id="SIS48765.1"/>
    </source>
</evidence>
<dbReference type="CDD" id="cd08411">
    <property type="entry name" value="PBP2_OxyR"/>
    <property type="match status" value="1"/>
</dbReference>
<keyword evidence="3" id="KW-0238">DNA-binding</keyword>
<gene>
    <name evidence="7" type="ORF">SAMN05421686_1022</name>
</gene>
<accession>A0A1N7JHF2</accession>
<evidence type="ECO:0000256" key="1">
    <source>
        <dbReference type="ARBA" id="ARBA00009437"/>
    </source>
</evidence>
<dbReference type="FunFam" id="1.10.10.10:FF:000001">
    <property type="entry name" value="LysR family transcriptional regulator"/>
    <property type="match status" value="1"/>
</dbReference>
<proteinExistence type="inferred from homology"/>
<protein>
    <submittedName>
        <fullName evidence="7">LysR family transcriptional regulator, hydrogen peroxide-inducible genes activator</fullName>
    </submittedName>
</protein>
<reference evidence="8" key="1">
    <citation type="submission" date="2017-01" db="EMBL/GenBank/DDBJ databases">
        <authorList>
            <person name="Varghese N."/>
            <person name="Submissions S."/>
        </authorList>
    </citation>
    <scope>NUCLEOTIDE SEQUENCE [LARGE SCALE GENOMIC DNA]</scope>
    <source>
        <strain evidence="8">DSM 24913</strain>
    </source>
</reference>
<dbReference type="Gene3D" id="1.10.10.10">
    <property type="entry name" value="Winged helix-like DNA-binding domain superfamily/Winged helix DNA-binding domain"/>
    <property type="match status" value="1"/>
</dbReference>